<evidence type="ECO:0000313" key="1">
    <source>
        <dbReference type="EMBL" id="CCC29381.1"/>
    </source>
</evidence>
<dbReference type="RefSeq" id="WP_000353269.1">
    <property type="nucleotide sequence ID" value="NC_015761.1"/>
</dbReference>
<name>A0A0K0H766_SALBC</name>
<reference evidence="1 2" key="1">
    <citation type="journal article" date="2011" name="PLoS Pathog.">
        <title>Salmonella bongori provides insights into the evolution of the Salmonellae.</title>
        <authorList>
            <person name="Fookes M."/>
            <person name="Schroeder G.N."/>
            <person name="Langridge G.C."/>
            <person name="Blondel C.J."/>
            <person name="Mammina C."/>
            <person name="Connor T.R."/>
            <person name="Seth-Smith H."/>
            <person name="Vernikos G.S."/>
            <person name="Robinson K.S."/>
            <person name="Sanders M."/>
            <person name="Petty N.K."/>
            <person name="Kingsley R.A."/>
            <person name="Baumler A.J."/>
            <person name="Nuccio S.P."/>
            <person name="Contreras I."/>
            <person name="Santiviago C.A."/>
            <person name="Maskell D."/>
            <person name="Barrow P."/>
            <person name="Humphrey T."/>
            <person name="Nastasi A."/>
            <person name="Roberts M."/>
            <person name="Frankel G."/>
            <person name="Parkhill J."/>
            <person name="Dougan G."/>
            <person name="Thomson N.R."/>
        </authorList>
    </citation>
    <scope>NUCLEOTIDE SEQUENCE [LARGE SCALE GENOMIC DNA]</scope>
    <source>
        <strain evidence="2">ATCC 43975 / DSM 13772 / NCTC 12419</strain>
    </source>
</reference>
<dbReference type="Proteomes" id="UP000000289">
    <property type="component" value="Chromosome"/>
</dbReference>
<dbReference type="KEGG" id="sbg:SBG_0285"/>
<gene>
    <name evidence="1" type="ordered locus">SBG_0285</name>
</gene>
<accession>A0A0K0H766</accession>
<dbReference type="eggNOG" id="ENOG50303XV">
    <property type="taxonomic scope" value="Bacteria"/>
</dbReference>
<dbReference type="AlphaFoldDB" id="A0A0K0H766"/>
<sequence>MDILKIFTLFVMMTTGISVSQATTSVVRNDSLSVHGFDFTNENTLKAAKDIYGACYRLEEPLFIDLSAEGHGVAGKLSWVSKVRFTLAQSKVISPQRLRAKNTTDGVTWINDGLYSFGNRKTWSTLLPSNSTDPHTLTFQDGWEVSTKGVNNNTVYTRVNIPTRNLQTLEFIFTSQANDNDVHIMFERQPGTNYMKNTGIWRPNNGDVVPELDADPANKIGVGDFLTSSAPYAGFNLVRTERIRFHGRQYNASPSVITMGAYEVDFTVEPDTAKYGFTAEQFDAACK</sequence>
<evidence type="ECO:0000313" key="2">
    <source>
        <dbReference type="Proteomes" id="UP000000289"/>
    </source>
</evidence>
<dbReference type="EMBL" id="FR877557">
    <property type="protein sequence ID" value="CCC29381.1"/>
    <property type="molecule type" value="Genomic_DNA"/>
</dbReference>
<protein>
    <submittedName>
        <fullName evidence="1">Putative exported protein</fullName>
    </submittedName>
</protein>
<proteinExistence type="predicted"/>
<dbReference type="GeneID" id="66754804"/>
<organism evidence="1 2">
    <name type="scientific">Salmonella bongori (strain ATCC 43975 / DSM 13772 / NCTC 12419)</name>
    <dbReference type="NCBI Taxonomy" id="218493"/>
    <lineage>
        <taxon>Bacteria</taxon>
        <taxon>Pseudomonadati</taxon>
        <taxon>Pseudomonadota</taxon>
        <taxon>Gammaproteobacteria</taxon>
        <taxon>Enterobacterales</taxon>
        <taxon>Enterobacteriaceae</taxon>
        <taxon>Salmonella</taxon>
    </lineage>
</organism>